<name>A0A4S3PY34_9BACI</name>
<dbReference type="Gene3D" id="3.40.250.10">
    <property type="entry name" value="Rhodanese-like domain"/>
    <property type="match status" value="1"/>
</dbReference>
<proteinExistence type="predicted"/>
<evidence type="ECO:0000259" key="1">
    <source>
        <dbReference type="PROSITE" id="PS50206"/>
    </source>
</evidence>
<sequence length="99" mass="11379">MIEEITEELKQKLENGEKVELVDVREDEEVAEGMIPGAKHIKMGEIPDNLEYFDKDTEYIIICRSGGRSFNVCAYLDDQGYKVRNMVGGMMNWTGETKR</sequence>
<dbReference type="Pfam" id="PF00581">
    <property type="entry name" value="Rhodanese"/>
    <property type="match status" value="1"/>
</dbReference>
<dbReference type="AlphaFoldDB" id="A0A4S3PY34"/>
<dbReference type="InterPro" id="IPR036873">
    <property type="entry name" value="Rhodanese-like_dom_sf"/>
</dbReference>
<comment type="caution">
    <text evidence="2">The sequence shown here is derived from an EMBL/GenBank/DDBJ whole genome shotgun (WGS) entry which is preliminary data.</text>
</comment>
<dbReference type="Proteomes" id="UP000306477">
    <property type="component" value="Unassembled WGS sequence"/>
</dbReference>
<dbReference type="PROSITE" id="PS50206">
    <property type="entry name" value="RHODANESE_3"/>
    <property type="match status" value="1"/>
</dbReference>
<dbReference type="PANTHER" id="PTHR43031:SF17">
    <property type="entry name" value="SULFURTRANSFERASE YTWF-RELATED"/>
    <property type="match status" value="1"/>
</dbReference>
<protein>
    <submittedName>
        <fullName evidence="2">Rhodanese-like domain-containing protein</fullName>
    </submittedName>
</protein>
<gene>
    <name evidence="2" type="ORF">E1I69_03110</name>
</gene>
<dbReference type="InterPro" id="IPR001763">
    <property type="entry name" value="Rhodanese-like_dom"/>
</dbReference>
<dbReference type="RefSeq" id="WP_136378169.1">
    <property type="nucleotide sequence ID" value="NZ_SLUB01000003.1"/>
</dbReference>
<dbReference type="SUPFAM" id="SSF52821">
    <property type="entry name" value="Rhodanese/Cell cycle control phosphatase"/>
    <property type="match status" value="1"/>
</dbReference>
<organism evidence="2 3">
    <name type="scientific">Bacillus timonensis</name>
    <dbReference type="NCBI Taxonomy" id="1033734"/>
    <lineage>
        <taxon>Bacteria</taxon>
        <taxon>Bacillati</taxon>
        <taxon>Bacillota</taxon>
        <taxon>Bacilli</taxon>
        <taxon>Bacillales</taxon>
        <taxon>Bacillaceae</taxon>
        <taxon>Bacillus</taxon>
    </lineage>
</organism>
<keyword evidence="3" id="KW-1185">Reference proteome</keyword>
<evidence type="ECO:0000313" key="2">
    <source>
        <dbReference type="EMBL" id="THE14820.1"/>
    </source>
</evidence>
<dbReference type="CDD" id="cd00158">
    <property type="entry name" value="RHOD"/>
    <property type="match status" value="1"/>
</dbReference>
<dbReference type="PANTHER" id="PTHR43031">
    <property type="entry name" value="FAD-DEPENDENT OXIDOREDUCTASE"/>
    <property type="match status" value="1"/>
</dbReference>
<dbReference type="EMBL" id="SLUB01000003">
    <property type="protein sequence ID" value="THE14820.1"/>
    <property type="molecule type" value="Genomic_DNA"/>
</dbReference>
<accession>A0A4S3PY34</accession>
<reference evidence="2 3" key="1">
    <citation type="journal article" date="2019" name="Indoor Air">
        <title>Impacts of indoor surface finishes on bacterial viability.</title>
        <authorList>
            <person name="Hu J."/>
            <person name="Maamar S.B."/>
            <person name="Glawe A.J."/>
            <person name="Gottel N."/>
            <person name="Gilbert J.A."/>
            <person name="Hartmann E.M."/>
        </authorList>
    </citation>
    <scope>NUCLEOTIDE SEQUENCE [LARGE SCALE GENOMIC DNA]</scope>
    <source>
        <strain evidence="2 3">AF060A6</strain>
    </source>
</reference>
<dbReference type="STRING" id="1033734.GCA_000285535_03859"/>
<dbReference type="InterPro" id="IPR050229">
    <property type="entry name" value="GlpE_sulfurtransferase"/>
</dbReference>
<evidence type="ECO:0000313" key="3">
    <source>
        <dbReference type="Proteomes" id="UP000306477"/>
    </source>
</evidence>
<feature type="domain" description="Rhodanese" evidence="1">
    <location>
        <begin position="15"/>
        <end position="98"/>
    </location>
</feature>
<dbReference type="OrthoDB" id="9800872at2"/>
<dbReference type="SMART" id="SM00450">
    <property type="entry name" value="RHOD"/>
    <property type="match status" value="1"/>
</dbReference>